<gene>
    <name evidence="1" type="ORF">UFOVP387_51</name>
</gene>
<organism evidence="1">
    <name type="scientific">uncultured Caudovirales phage</name>
    <dbReference type="NCBI Taxonomy" id="2100421"/>
    <lineage>
        <taxon>Viruses</taxon>
        <taxon>Duplodnaviria</taxon>
        <taxon>Heunggongvirae</taxon>
        <taxon>Uroviricota</taxon>
        <taxon>Caudoviricetes</taxon>
        <taxon>Peduoviridae</taxon>
        <taxon>Maltschvirus</taxon>
        <taxon>Maltschvirus maltsch</taxon>
    </lineage>
</organism>
<name>A0A6J7X4P0_9CAUD</name>
<sequence>MKDTIVESVIEQFKQRSEVGINKYGVTLDREDLKALEWLQHLQEELMDATLYVQKLKEKLNDKE</sequence>
<proteinExistence type="predicted"/>
<accession>A0A6J7X4P0</accession>
<dbReference type="EMBL" id="LR798326">
    <property type="protein sequence ID" value="CAB5224283.1"/>
    <property type="molecule type" value="Genomic_DNA"/>
</dbReference>
<reference evidence="1" key="1">
    <citation type="submission" date="2020-05" db="EMBL/GenBank/DDBJ databases">
        <authorList>
            <person name="Chiriac C."/>
            <person name="Salcher M."/>
            <person name="Ghai R."/>
            <person name="Kavagutti S V."/>
        </authorList>
    </citation>
    <scope>NUCLEOTIDE SEQUENCE</scope>
</reference>
<evidence type="ECO:0000313" key="1">
    <source>
        <dbReference type="EMBL" id="CAB5224283.1"/>
    </source>
</evidence>
<protein>
    <submittedName>
        <fullName evidence="1">Uncharacterized protein</fullName>
    </submittedName>
</protein>